<dbReference type="Pfam" id="PF20124">
    <property type="entry name" value="DUF6514"/>
    <property type="match status" value="1"/>
</dbReference>
<dbReference type="Pfam" id="PF13560">
    <property type="entry name" value="HTH_31"/>
    <property type="match status" value="1"/>
</dbReference>
<dbReference type="SUPFAM" id="SSF47413">
    <property type="entry name" value="lambda repressor-like DNA-binding domains"/>
    <property type="match status" value="1"/>
</dbReference>
<reference evidence="2" key="1">
    <citation type="submission" date="2020-10" db="EMBL/GenBank/DDBJ databases">
        <authorList>
            <person name="Gilroy R."/>
        </authorList>
    </citation>
    <scope>NUCLEOTIDE SEQUENCE</scope>
    <source>
        <strain evidence="2">ChiBcec16-1751</strain>
    </source>
</reference>
<accession>A0A9D1JTG3</accession>
<proteinExistence type="predicted"/>
<dbReference type="EMBL" id="DVJJ01000078">
    <property type="protein sequence ID" value="HIS64688.1"/>
    <property type="molecule type" value="Genomic_DNA"/>
</dbReference>
<dbReference type="PROSITE" id="PS50943">
    <property type="entry name" value="HTH_CROC1"/>
    <property type="match status" value="1"/>
</dbReference>
<dbReference type="InterPro" id="IPR010982">
    <property type="entry name" value="Lambda_DNA-bd_dom_sf"/>
</dbReference>
<dbReference type="Proteomes" id="UP000886741">
    <property type="component" value="Unassembled WGS sequence"/>
</dbReference>
<dbReference type="InterPro" id="IPR017016">
    <property type="entry name" value="UCP033595"/>
</dbReference>
<name>A0A9D1JTG3_9FIRM</name>
<dbReference type="SMART" id="SM00530">
    <property type="entry name" value="HTH_XRE"/>
    <property type="match status" value="1"/>
</dbReference>
<evidence type="ECO:0000313" key="3">
    <source>
        <dbReference type="Proteomes" id="UP000886741"/>
    </source>
</evidence>
<evidence type="ECO:0000313" key="2">
    <source>
        <dbReference type="EMBL" id="HIS64688.1"/>
    </source>
</evidence>
<evidence type="ECO:0000259" key="1">
    <source>
        <dbReference type="PROSITE" id="PS50943"/>
    </source>
</evidence>
<dbReference type="AlphaFoldDB" id="A0A9D1JTG3"/>
<dbReference type="CDD" id="cd00093">
    <property type="entry name" value="HTH_XRE"/>
    <property type="match status" value="1"/>
</dbReference>
<feature type="domain" description="HTH cro/C1-type" evidence="1">
    <location>
        <begin position="11"/>
        <end position="65"/>
    </location>
</feature>
<dbReference type="InterPro" id="IPR001387">
    <property type="entry name" value="Cro/C1-type_HTH"/>
</dbReference>
<reference evidence="2" key="2">
    <citation type="journal article" date="2021" name="PeerJ">
        <title>Extensive microbial diversity within the chicken gut microbiome revealed by metagenomics and culture.</title>
        <authorList>
            <person name="Gilroy R."/>
            <person name="Ravi A."/>
            <person name="Getino M."/>
            <person name="Pursley I."/>
            <person name="Horton D.L."/>
            <person name="Alikhan N.F."/>
            <person name="Baker D."/>
            <person name="Gharbi K."/>
            <person name="Hall N."/>
            <person name="Watson M."/>
            <person name="Adriaenssens E.M."/>
            <person name="Foster-Nyarko E."/>
            <person name="Jarju S."/>
            <person name="Secka A."/>
            <person name="Antonio M."/>
            <person name="Oren A."/>
            <person name="Chaudhuri R.R."/>
            <person name="La Ragione R."/>
            <person name="Hildebrand F."/>
            <person name="Pallen M.J."/>
        </authorList>
    </citation>
    <scope>NUCLEOTIDE SEQUENCE</scope>
    <source>
        <strain evidence="2">ChiBcec16-1751</strain>
    </source>
</reference>
<gene>
    <name evidence="2" type="ORF">IAA83_04870</name>
</gene>
<protein>
    <submittedName>
        <fullName evidence="2">Helix-turn-helix transcriptional regulator</fullName>
    </submittedName>
</protein>
<organism evidence="2 3">
    <name type="scientific">Candidatus Avoscillospira avistercoris</name>
    <dbReference type="NCBI Taxonomy" id="2840707"/>
    <lineage>
        <taxon>Bacteria</taxon>
        <taxon>Bacillati</taxon>
        <taxon>Bacillota</taxon>
        <taxon>Clostridia</taxon>
        <taxon>Eubacteriales</taxon>
        <taxon>Oscillospiraceae</taxon>
        <taxon>Oscillospiraceae incertae sedis</taxon>
        <taxon>Candidatus Avoscillospira</taxon>
    </lineage>
</organism>
<comment type="caution">
    <text evidence="2">The sequence shown here is derived from an EMBL/GenBank/DDBJ whole genome shotgun (WGS) entry which is preliminary data.</text>
</comment>
<sequence>MTPGEKFGHSIRCLRLISGFTQEEVANSLQISQTNLRRIELGHGNPRYNTVTDLVNFLATKITGVPQKIELFKLEEFVEELIVWRYRLVPETAYREEIGWFPTFGIMVEERWKGEWKVREDQTIHDVMLDGARATELVAQLNEYHVSPLHLWEILEDLL</sequence>
<dbReference type="GO" id="GO:0003677">
    <property type="term" value="F:DNA binding"/>
    <property type="evidence" value="ECO:0007669"/>
    <property type="project" value="InterPro"/>
</dbReference>
<dbReference type="Gene3D" id="1.10.260.40">
    <property type="entry name" value="lambda repressor-like DNA-binding domains"/>
    <property type="match status" value="1"/>
</dbReference>